<dbReference type="GO" id="GO:0005524">
    <property type="term" value="F:ATP binding"/>
    <property type="evidence" value="ECO:0007669"/>
    <property type="project" value="UniProtKB-KW"/>
</dbReference>
<sequence length="319" mass="35110">MKKIFEVIKPGLSTSIQDLGRVGYQKYGIPTSGAMDSFAHRVANLLAGNQEEEATLEIMLMGPQLKVLQDTVVAIGGADLSATIDGKPLYPWKSFRVYAGQILSFGRPVNGMYAYLAVSGGFFAEEVMGSKSTYAQANIGGLEGRVLQKGDILLSEDVNLKSIRAGRYLKETDVPNYEQHRPIRVIAGPDIFAFSDKTYQQFYQESYRITEQSNRMGSRLEGKALSHADRADIISDAVLPGTIQVPANGQPIVLLSDRQTTGGYARIATVITTDIPLLVQKKIGSEIQFLSVSLERAQADYLQQQRFLKMLQTALQQHV</sequence>
<dbReference type="InterPro" id="IPR003778">
    <property type="entry name" value="CT_A_B"/>
</dbReference>
<keyword evidence="6" id="KW-1185">Reference proteome</keyword>
<evidence type="ECO:0000313" key="5">
    <source>
        <dbReference type="EMBL" id="GEN87662.1"/>
    </source>
</evidence>
<dbReference type="PANTHER" id="PTHR43309">
    <property type="entry name" value="5-OXOPROLINASE SUBUNIT C"/>
    <property type="match status" value="1"/>
</dbReference>
<keyword evidence="2 5" id="KW-0378">Hydrolase</keyword>
<evidence type="ECO:0000256" key="2">
    <source>
        <dbReference type="ARBA" id="ARBA00022801"/>
    </source>
</evidence>
<dbReference type="OrthoDB" id="9782422at2"/>
<dbReference type="STRING" id="582851.GCA_900162665_01095"/>
<dbReference type="NCBIfam" id="TIGR00724">
    <property type="entry name" value="urea_amlyse_rel"/>
    <property type="match status" value="1"/>
</dbReference>
<keyword evidence="1" id="KW-0547">Nucleotide-binding</keyword>
<dbReference type="SMART" id="SM00797">
    <property type="entry name" value="AHS2"/>
    <property type="match status" value="1"/>
</dbReference>
<reference evidence="5 6" key="1">
    <citation type="submission" date="2019-07" db="EMBL/GenBank/DDBJ databases">
        <title>Whole genome shotgun sequence of Oceanobacillus sojae NBRC 105379.</title>
        <authorList>
            <person name="Hosoyama A."/>
            <person name="Uohara A."/>
            <person name="Ohji S."/>
            <person name="Ichikawa N."/>
        </authorList>
    </citation>
    <scope>NUCLEOTIDE SEQUENCE [LARGE SCALE GENOMIC DNA]</scope>
    <source>
        <strain evidence="5 6">NBRC 105379</strain>
    </source>
</reference>
<accession>A0A511ZJN0</accession>
<evidence type="ECO:0000256" key="1">
    <source>
        <dbReference type="ARBA" id="ARBA00022741"/>
    </source>
</evidence>
<organism evidence="5 6">
    <name type="scientific">Oceanobacillus sojae</name>
    <dbReference type="NCBI Taxonomy" id="582851"/>
    <lineage>
        <taxon>Bacteria</taxon>
        <taxon>Bacillati</taxon>
        <taxon>Bacillota</taxon>
        <taxon>Bacilli</taxon>
        <taxon>Bacillales</taxon>
        <taxon>Bacillaceae</taxon>
        <taxon>Oceanobacillus</taxon>
    </lineage>
</organism>
<gene>
    <name evidence="5" type="ORF">OSO01_24010</name>
</gene>
<dbReference type="SUPFAM" id="SSF50891">
    <property type="entry name" value="Cyclophilin-like"/>
    <property type="match status" value="1"/>
</dbReference>
<name>A0A511ZJN0_9BACI</name>
<dbReference type="PANTHER" id="PTHR43309:SF5">
    <property type="entry name" value="5-OXOPROLINASE SUBUNIT C"/>
    <property type="match status" value="1"/>
</dbReference>
<dbReference type="RefSeq" id="WP_147210631.1">
    <property type="nucleotide sequence ID" value="NZ_BJYM01000009.1"/>
</dbReference>
<protein>
    <submittedName>
        <fullName evidence="5">Allophanate hydrolase</fullName>
    </submittedName>
</protein>
<dbReference type="AlphaFoldDB" id="A0A511ZJN0"/>
<dbReference type="InterPro" id="IPR029000">
    <property type="entry name" value="Cyclophilin-like_dom_sf"/>
</dbReference>
<dbReference type="Pfam" id="PF02626">
    <property type="entry name" value="CT_A_B"/>
    <property type="match status" value="1"/>
</dbReference>
<keyword evidence="3" id="KW-0067">ATP-binding</keyword>
<proteinExistence type="predicted"/>
<comment type="caution">
    <text evidence="5">The sequence shown here is derived from an EMBL/GenBank/DDBJ whole genome shotgun (WGS) entry which is preliminary data.</text>
</comment>
<feature type="domain" description="Carboxyltransferase" evidence="4">
    <location>
        <begin position="26"/>
        <end position="307"/>
    </location>
</feature>
<dbReference type="GO" id="GO:0016787">
    <property type="term" value="F:hydrolase activity"/>
    <property type="evidence" value="ECO:0007669"/>
    <property type="project" value="UniProtKB-KW"/>
</dbReference>
<dbReference type="InterPro" id="IPR052708">
    <property type="entry name" value="PxpC"/>
</dbReference>
<evidence type="ECO:0000259" key="4">
    <source>
        <dbReference type="SMART" id="SM00797"/>
    </source>
</evidence>
<dbReference type="EMBL" id="BJYM01000009">
    <property type="protein sequence ID" value="GEN87662.1"/>
    <property type="molecule type" value="Genomic_DNA"/>
</dbReference>
<evidence type="ECO:0000256" key="3">
    <source>
        <dbReference type="ARBA" id="ARBA00022840"/>
    </source>
</evidence>
<dbReference type="Gene3D" id="2.40.100.10">
    <property type="entry name" value="Cyclophilin-like"/>
    <property type="match status" value="1"/>
</dbReference>
<dbReference type="Proteomes" id="UP000321558">
    <property type="component" value="Unassembled WGS sequence"/>
</dbReference>
<evidence type="ECO:0000313" key="6">
    <source>
        <dbReference type="Proteomes" id="UP000321558"/>
    </source>
</evidence>